<name>A0ABQ5W1B5_9HYPH</name>
<organism evidence="2 3">
    <name type="scientific">Devosia nitrariae</name>
    <dbReference type="NCBI Taxonomy" id="2071872"/>
    <lineage>
        <taxon>Bacteria</taxon>
        <taxon>Pseudomonadati</taxon>
        <taxon>Pseudomonadota</taxon>
        <taxon>Alphaproteobacteria</taxon>
        <taxon>Hyphomicrobiales</taxon>
        <taxon>Devosiaceae</taxon>
        <taxon>Devosia</taxon>
    </lineage>
</organism>
<feature type="chain" id="PRO_5046777221" evidence="1">
    <location>
        <begin position="21"/>
        <end position="425"/>
    </location>
</feature>
<dbReference type="RefSeq" id="WP_284338921.1">
    <property type="nucleotide sequence ID" value="NZ_BSNS01000004.1"/>
</dbReference>
<evidence type="ECO:0000313" key="2">
    <source>
        <dbReference type="EMBL" id="GLQ53470.1"/>
    </source>
</evidence>
<proteinExistence type="predicted"/>
<dbReference type="Proteomes" id="UP001156691">
    <property type="component" value="Unassembled WGS sequence"/>
</dbReference>
<accession>A0ABQ5W1B5</accession>
<evidence type="ECO:0000256" key="1">
    <source>
        <dbReference type="SAM" id="SignalP"/>
    </source>
</evidence>
<dbReference type="EMBL" id="BSNS01000004">
    <property type="protein sequence ID" value="GLQ53470.1"/>
    <property type="molecule type" value="Genomic_DNA"/>
</dbReference>
<keyword evidence="1" id="KW-0732">Signal</keyword>
<comment type="caution">
    <text evidence="2">The sequence shown here is derived from an EMBL/GenBank/DDBJ whole genome shotgun (WGS) entry which is preliminary data.</text>
</comment>
<feature type="signal peptide" evidence="1">
    <location>
        <begin position="1"/>
        <end position="20"/>
    </location>
</feature>
<evidence type="ECO:0000313" key="3">
    <source>
        <dbReference type="Proteomes" id="UP001156691"/>
    </source>
</evidence>
<reference evidence="3" key="1">
    <citation type="journal article" date="2019" name="Int. J. Syst. Evol. Microbiol.">
        <title>The Global Catalogue of Microorganisms (GCM) 10K type strain sequencing project: providing services to taxonomists for standard genome sequencing and annotation.</title>
        <authorList>
            <consortium name="The Broad Institute Genomics Platform"/>
            <consortium name="The Broad Institute Genome Sequencing Center for Infectious Disease"/>
            <person name="Wu L."/>
            <person name="Ma J."/>
        </authorList>
    </citation>
    <scope>NUCLEOTIDE SEQUENCE [LARGE SCALE GENOMIC DNA]</scope>
    <source>
        <strain evidence="3">NBRC 112416</strain>
    </source>
</reference>
<sequence length="425" mass="45224">MMKHLAALAAVLAGTFGVAAGEGGDILASTLANGDHAAGLESLQPLIAADDSEASFAAGALTVVDGIEAFVQAMYRHGLTTAPDIGMAGAILGVPMTRSVIANPDPEPLDYEGLRAILTDLVTAMDGGRDLLAAAGKSGDYVVPVDILTIRIDANGDGVADDSETIGAALALQLGINPSDLLGPGKSKSKNGESTAQGFIIGFDRADAFWLAGYTQVVAAQADLLLAHDFEEMFNSSFHRIFPQAGLPMQEYSRGGTLMMDPESDAAIADAVAFIHTFNFEVVDVDRLHDVRARLKSVVAFSRQNWEAILAETDDERELVPSPAQTSIIPDVAVTQEVVDAWMETLDSVEAIIEGELLIPHWRFRQGFDLRAYFETATRTDAVMIFTGYGALPFLKDGPIADAQAFRQGLAVFGENFPGFALWFN</sequence>
<gene>
    <name evidence="2" type="ORF">GCM10010862_07290</name>
</gene>
<protein>
    <submittedName>
        <fullName evidence="2">Uncharacterized protein</fullName>
    </submittedName>
</protein>
<keyword evidence="3" id="KW-1185">Reference proteome</keyword>